<evidence type="ECO:0000313" key="1">
    <source>
        <dbReference type="EnsemblMetazoa" id="GPAI036941-PA"/>
    </source>
</evidence>
<reference evidence="1" key="2">
    <citation type="submission" date="2020-05" db="UniProtKB">
        <authorList>
            <consortium name="EnsemblMetazoa"/>
        </authorList>
    </citation>
    <scope>IDENTIFICATION</scope>
    <source>
        <strain evidence="1">IAEA</strain>
    </source>
</reference>
<organism evidence="1 2">
    <name type="scientific">Glossina pallidipes</name>
    <name type="common">Tsetse fly</name>
    <dbReference type="NCBI Taxonomy" id="7398"/>
    <lineage>
        <taxon>Eukaryota</taxon>
        <taxon>Metazoa</taxon>
        <taxon>Ecdysozoa</taxon>
        <taxon>Arthropoda</taxon>
        <taxon>Hexapoda</taxon>
        <taxon>Insecta</taxon>
        <taxon>Pterygota</taxon>
        <taxon>Neoptera</taxon>
        <taxon>Endopterygota</taxon>
        <taxon>Diptera</taxon>
        <taxon>Brachycera</taxon>
        <taxon>Muscomorpha</taxon>
        <taxon>Hippoboscoidea</taxon>
        <taxon>Glossinidae</taxon>
        <taxon>Glossina</taxon>
    </lineage>
</organism>
<sequence length="132" mass="13912">MTWKSAINAKVSKKWFNLAKFTNQVRQFRTSSRKLFHLKYRNNLHSLFETKTLAALTAAAATALLATPDTLAATAATAAAATAATASLDAIEETAAAAAAADSVNELVEGTDTPVCAILEFDVEAAPLKTNI</sequence>
<dbReference type="VEuPathDB" id="VectorBase:GPAI036941"/>
<proteinExistence type="predicted"/>
<name>A0A1B0A7T4_GLOPL</name>
<evidence type="ECO:0000313" key="2">
    <source>
        <dbReference type="Proteomes" id="UP000092445"/>
    </source>
</evidence>
<dbReference type="Proteomes" id="UP000092445">
    <property type="component" value="Unassembled WGS sequence"/>
</dbReference>
<keyword evidence="2" id="KW-1185">Reference proteome</keyword>
<dbReference type="EnsemblMetazoa" id="GPAI036941-RA">
    <property type="protein sequence ID" value="GPAI036941-PA"/>
    <property type="gene ID" value="GPAI036941"/>
</dbReference>
<accession>A0A1B0A7T4</accession>
<dbReference type="AlphaFoldDB" id="A0A1B0A7T4"/>
<reference evidence="2" key="1">
    <citation type="submission" date="2014-03" db="EMBL/GenBank/DDBJ databases">
        <authorList>
            <person name="Aksoy S."/>
            <person name="Warren W."/>
            <person name="Wilson R.K."/>
        </authorList>
    </citation>
    <scope>NUCLEOTIDE SEQUENCE [LARGE SCALE GENOMIC DNA]</scope>
    <source>
        <strain evidence="2">IAEA</strain>
    </source>
</reference>
<protein>
    <submittedName>
        <fullName evidence="1">Uncharacterized protein</fullName>
    </submittedName>
</protein>